<feature type="binding site" evidence="13">
    <location>
        <position position="356"/>
    </location>
    <ligand>
        <name>3-phosphoshikimate</name>
        <dbReference type="ChEBI" id="CHEBI:145989"/>
    </ligand>
</feature>
<dbReference type="GO" id="GO:0009073">
    <property type="term" value="P:aromatic amino acid family biosynthetic process"/>
    <property type="evidence" value="ECO:0007669"/>
    <property type="project" value="UniProtKB-KW"/>
</dbReference>
<evidence type="ECO:0000313" key="18">
    <source>
        <dbReference type="Proteomes" id="UP000316388"/>
    </source>
</evidence>
<dbReference type="Gene3D" id="3.65.10.10">
    <property type="entry name" value="Enolpyruvate transferase domain"/>
    <property type="match status" value="2"/>
</dbReference>
<feature type="binding site" evidence="13">
    <location>
        <position position="181"/>
    </location>
    <ligand>
        <name>3-phosphoshikimate</name>
        <dbReference type="ChEBI" id="CHEBI:145989"/>
    </ligand>
</feature>
<feature type="binding site" evidence="13">
    <location>
        <position position="97"/>
    </location>
    <ligand>
        <name>phosphoenolpyruvate</name>
        <dbReference type="ChEBI" id="CHEBI:58702"/>
    </ligand>
</feature>
<evidence type="ECO:0000256" key="8">
    <source>
        <dbReference type="ARBA" id="ARBA00022840"/>
    </source>
</evidence>
<keyword evidence="4 13" id="KW-0028">Amino-acid biosynthesis</keyword>
<keyword evidence="6 14" id="KW-0547">Nucleotide-binding</keyword>
<dbReference type="InterPro" id="IPR003136">
    <property type="entry name" value="Cytidylate_kin"/>
</dbReference>
<feature type="domain" description="Cytidylate kinase" evidence="16">
    <location>
        <begin position="456"/>
        <end position="671"/>
    </location>
</feature>
<dbReference type="NCBIfam" id="NF008816">
    <property type="entry name" value="PRK11860.1"/>
    <property type="match status" value="1"/>
</dbReference>
<feature type="active site" description="Proton acceptor" evidence="13">
    <location>
        <position position="329"/>
    </location>
</feature>
<feature type="binding site" evidence="13">
    <location>
        <position position="129"/>
    </location>
    <ligand>
        <name>phosphoenolpyruvate</name>
        <dbReference type="ChEBI" id="CHEBI:58702"/>
    </ligand>
</feature>
<comment type="function">
    <text evidence="13">Catalyzes the transfer of the enolpyruvyl moiety of phosphoenolpyruvate (PEP) to the 5-hydroxyl of shikimate-3-phosphate (S3P) to produce enolpyruvyl shikimate-3-phosphate and inorganic phosphate.</text>
</comment>
<dbReference type="GO" id="GO:0009423">
    <property type="term" value="P:chorismate biosynthetic process"/>
    <property type="evidence" value="ECO:0007669"/>
    <property type="project" value="UniProtKB-UniRule"/>
</dbReference>
<reference evidence="17 18" key="1">
    <citation type="submission" date="2019-07" db="EMBL/GenBank/DDBJ databases">
        <title>Tepidimonas fonticaldi AT-A2 draft genome.</title>
        <authorList>
            <person name="Da Costa M.S."/>
            <person name="Froufe H.J.C."/>
            <person name="Egas C."/>
            <person name="Albuquerque L."/>
        </authorList>
    </citation>
    <scope>NUCLEOTIDE SEQUENCE [LARGE SCALE GENOMIC DNA]</scope>
    <source>
        <strain evidence="17 18">AT-A2</strain>
    </source>
</reference>
<evidence type="ECO:0000256" key="7">
    <source>
        <dbReference type="ARBA" id="ARBA00022777"/>
    </source>
</evidence>
<comment type="pathway">
    <text evidence="1 13">Metabolic intermediate biosynthesis; chorismate biosynthesis; chorismate from D-erythrose 4-phosphate and phosphoenolpyruvate: step 6/7.</text>
</comment>
<dbReference type="InterPro" id="IPR023193">
    <property type="entry name" value="EPSP_synthase_CS"/>
</dbReference>
<evidence type="ECO:0000259" key="15">
    <source>
        <dbReference type="Pfam" id="PF00275"/>
    </source>
</evidence>
<comment type="subunit">
    <text evidence="13">Monomer.</text>
</comment>
<dbReference type="GO" id="GO:0006220">
    <property type="term" value="P:pyrimidine nucleotide metabolic process"/>
    <property type="evidence" value="ECO:0007669"/>
    <property type="project" value="UniProtKB-UniRule"/>
</dbReference>
<dbReference type="InterPro" id="IPR011994">
    <property type="entry name" value="Cytidylate_kinase_dom"/>
</dbReference>
<organism evidence="17 18">
    <name type="scientific">Tepidimonas fonticaldi</name>
    <dbReference type="NCBI Taxonomy" id="1101373"/>
    <lineage>
        <taxon>Bacteria</taxon>
        <taxon>Pseudomonadati</taxon>
        <taxon>Pseudomonadota</taxon>
        <taxon>Betaproteobacteria</taxon>
        <taxon>Burkholderiales</taxon>
        <taxon>Tepidimonas</taxon>
    </lineage>
</organism>
<evidence type="ECO:0000256" key="10">
    <source>
        <dbReference type="ARBA" id="ARBA00044633"/>
    </source>
</evidence>
<dbReference type="HAMAP" id="MF_00210">
    <property type="entry name" value="EPSP_synth"/>
    <property type="match status" value="1"/>
</dbReference>
<dbReference type="GO" id="GO:0008652">
    <property type="term" value="P:amino acid biosynthetic process"/>
    <property type="evidence" value="ECO:0007669"/>
    <property type="project" value="UniProtKB-KW"/>
</dbReference>
<dbReference type="GO" id="GO:0036431">
    <property type="term" value="F:dCMP kinase activity"/>
    <property type="evidence" value="ECO:0007669"/>
    <property type="project" value="InterPro"/>
</dbReference>
<name>A0A554XFY4_9BURK</name>
<evidence type="ECO:0000259" key="16">
    <source>
        <dbReference type="Pfam" id="PF02224"/>
    </source>
</evidence>
<comment type="catalytic activity">
    <reaction evidence="10">
        <text>3-phosphoshikimate + phosphoenolpyruvate = 5-O-(1-carboxyvinyl)-3-phosphoshikimate + phosphate</text>
        <dbReference type="Rhea" id="RHEA:21256"/>
        <dbReference type="ChEBI" id="CHEBI:43474"/>
        <dbReference type="ChEBI" id="CHEBI:57701"/>
        <dbReference type="ChEBI" id="CHEBI:58702"/>
        <dbReference type="ChEBI" id="CHEBI:145989"/>
        <dbReference type="EC" id="2.5.1.19"/>
    </reaction>
    <physiologicalReaction direction="left-to-right" evidence="10">
        <dbReference type="Rhea" id="RHEA:21257"/>
    </physiologicalReaction>
</comment>
<feature type="binding site" evidence="13">
    <location>
        <position position="406"/>
    </location>
    <ligand>
        <name>phosphoenolpyruvate</name>
        <dbReference type="ChEBI" id="CHEBI:58702"/>
    </ligand>
</feature>
<dbReference type="PROSITE" id="PS00104">
    <property type="entry name" value="EPSP_SYNTHASE_1"/>
    <property type="match status" value="1"/>
</dbReference>
<feature type="binding site" evidence="13">
    <location>
        <position position="433"/>
    </location>
    <ligand>
        <name>phosphoenolpyruvate</name>
        <dbReference type="ChEBI" id="CHEBI:58702"/>
    </ligand>
</feature>
<feature type="binding site" evidence="13">
    <location>
        <position position="209"/>
    </location>
    <ligand>
        <name>3-phosphoshikimate</name>
        <dbReference type="ChEBI" id="CHEBI:145989"/>
    </ligand>
</feature>
<feature type="binding site" evidence="13">
    <location>
        <position position="25"/>
    </location>
    <ligand>
        <name>3-phosphoshikimate</name>
        <dbReference type="ChEBI" id="CHEBI:145989"/>
    </ligand>
</feature>
<keyword evidence="13" id="KW-0963">Cytoplasm</keyword>
<evidence type="ECO:0000256" key="1">
    <source>
        <dbReference type="ARBA" id="ARBA00004811"/>
    </source>
</evidence>
<dbReference type="PANTHER" id="PTHR21090:SF5">
    <property type="entry name" value="PENTAFUNCTIONAL AROM POLYPEPTIDE"/>
    <property type="match status" value="1"/>
</dbReference>
<accession>A0A554XFY4</accession>
<evidence type="ECO:0000256" key="12">
    <source>
        <dbReference type="ARBA" id="ARBA00048478"/>
    </source>
</evidence>
<comment type="caution">
    <text evidence="17">The sequence shown here is derived from an EMBL/GenBank/DDBJ whole genome shotgun (WGS) entry which is preliminary data.</text>
</comment>
<evidence type="ECO:0000256" key="11">
    <source>
        <dbReference type="ARBA" id="ARBA00047615"/>
    </source>
</evidence>
<feature type="binding site" evidence="13">
    <location>
        <position position="25"/>
    </location>
    <ligand>
        <name>phosphoenolpyruvate</name>
        <dbReference type="ChEBI" id="CHEBI:58702"/>
    </ligand>
</feature>
<dbReference type="InterPro" id="IPR006264">
    <property type="entry name" value="EPSP_synthase"/>
</dbReference>
<dbReference type="InterPro" id="IPR013792">
    <property type="entry name" value="RNA3'P_cycl/enolpyr_Trfase_a/b"/>
</dbReference>
<evidence type="ECO:0000256" key="6">
    <source>
        <dbReference type="ARBA" id="ARBA00022741"/>
    </source>
</evidence>
<feature type="binding site" evidence="13">
    <location>
        <position position="179"/>
    </location>
    <ligand>
        <name>3-phosphoshikimate</name>
        <dbReference type="ChEBI" id="CHEBI:145989"/>
    </ligand>
</feature>
<comment type="subcellular location">
    <subcellularLocation>
        <location evidence="13">Cytoplasm</location>
    </subcellularLocation>
</comment>
<dbReference type="EC" id="2.5.1.19" evidence="13"/>
<evidence type="ECO:0000256" key="13">
    <source>
        <dbReference type="HAMAP-Rule" id="MF_00210"/>
    </source>
</evidence>
<comment type="catalytic activity">
    <reaction evidence="11 14">
        <text>dCMP + ATP = dCDP + ADP</text>
        <dbReference type="Rhea" id="RHEA:25094"/>
        <dbReference type="ChEBI" id="CHEBI:30616"/>
        <dbReference type="ChEBI" id="CHEBI:57566"/>
        <dbReference type="ChEBI" id="CHEBI:58593"/>
        <dbReference type="ChEBI" id="CHEBI:456216"/>
        <dbReference type="EC" id="2.7.4.25"/>
    </reaction>
</comment>
<dbReference type="NCBIfam" id="TIGR01356">
    <property type="entry name" value="aroA"/>
    <property type="match status" value="1"/>
</dbReference>
<feature type="domain" description="Enolpyruvate transferase" evidence="15">
    <location>
        <begin position="13"/>
        <end position="442"/>
    </location>
</feature>
<dbReference type="Gene3D" id="3.40.50.300">
    <property type="entry name" value="P-loop containing nucleotide triphosphate hydrolases"/>
    <property type="match status" value="1"/>
</dbReference>
<dbReference type="Pfam" id="PF02224">
    <property type="entry name" value="Cytidylate_kin"/>
    <property type="match status" value="1"/>
</dbReference>
<dbReference type="AlphaFoldDB" id="A0A554XFY4"/>
<dbReference type="GO" id="GO:0036430">
    <property type="term" value="F:CMP kinase activity"/>
    <property type="evidence" value="ECO:0007669"/>
    <property type="project" value="RHEA"/>
</dbReference>
<feature type="binding site" evidence="13">
    <location>
        <position position="329"/>
    </location>
    <ligand>
        <name>3-phosphoshikimate</name>
        <dbReference type="ChEBI" id="CHEBI:145989"/>
    </ligand>
</feature>
<dbReference type="SUPFAM" id="SSF52540">
    <property type="entry name" value="P-loop containing nucleoside triphosphate hydrolases"/>
    <property type="match status" value="1"/>
</dbReference>
<dbReference type="PANTHER" id="PTHR21090">
    <property type="entry name" value="AROM/DEHYDROQUINATE SYNTHASE"/>
    <property type="match status" value="1"/>
</dbReference>
<dbReference type="SUPFAM" id="SSF55205">
    <property type="entry name" value="EPT/RTPC-like"/>
    <property type="match status" value="1"/>
</dbReference>
<evidence type="ECO:0000256" key="5">
    <source>
        <dbReference type="ARBA" id="ARBA00022679"/>
    </source>
</evidence>
<evidence type="ECO:0000256" key="3">
    <source>
        <dbReference type="ARBA" id="ARBA00009948"/>
    </source>
</evidence>
<dbReference type="EMBL" id="VJOO01000037">
    <property type="protein sequence ID" value="TSE34746.1"/>
    <property type="molecule type" value="Genomic_DNA"/>
</dbReference>
<keyword evidence="8 14" id="KW-0067">ATP-binding</keyword>
<dbReference type="InterPro" id="IPR036968">
    <property type="entry name" value="Enolpyruvate_Tfrase_sf"/>
</dbReference>
<gene>
    <name evidence="13 17" type="primary">aroA</name>
    <name evidence="14" type="synonym">cmk</name>
    <name evidence="17" type="ORF">Tfont_02544</name>
</gene>
<dbReference type="UniPathway" id="UPA00053">
    <property type="reaction ID" value="UER00089"/>
</dbReference>
<feature type="binding site" evidence="13">
    <location>
        <position position="360"/>
    </location>
    <ligand>
        <name>phosphoenolpyruvate</name>
        <dbReference type="ChEBI" id="CHEBI:58702"/>
    </ligand>
</feature>
<comment type="similarity">
    <text evidence="2 14">Belongs to the cytidylate kinase family. Type 1 subfamily.</text>
</comment>
<feature type="binding site" evidence="13">
    <location>
        <position position="180"/>
    </location>
    <ligand>
        <name>3-phosphoshikimate</name>
        <dbReference type="ChEBI" id="CHEBI:145989"/>
    </ligand>
</feature>
<keyword evidence="7 14" id="KW-0418">Kinase</keyword>
<keyword evidence="5 13" id="KW-0808">Transferase</keyword>
<feature type="binding site" evidence="13">
    <location>
        <position position="181"/>
    </location>
    <ligand>
        <name>phosphoenolpyruvate</name>
        <dbReference type="ChEBI" id="CHEBI:58702"/>
    </ligand>
</feature>
<comment type="caution">
    <text evidence="13">Lacks conserved residue(s) required for the propagation of feature annotation.</text>
</comment>
<dbReference type="PROSITE" id="PS00885">
    <property type="entry name" value="EPSP_SYNTHASE_2"/>
    <property type="match status" value="1"/>
</dbReference>
<dbReference type="Pfam" id="PF00275">
    <property type="entry name" value="EPSP_synthase"/>
    <property type="match status" value="1"/>
</dbReference>
<evidence type="ECO:0000256" key="2">
    <source>
        <dbReference type="ARBA" id="ARBA00009427"/>
    </source>
</evidence>
<evidence type="ECO:0000256" key="14">
    <source>
        <dbReference type="HAMAP-Rule" id="MF_00238"/>
    </source>
</evidence>
<evidence type="ECO:0000313" key="17">
    <source>
        <dbReference type="EMBL" id="TSE34746.1"/>
    </source>
</evidence>
<dbReference type="HAMAP" id="MF_00238">
    <property type="entry name" value="Cytidyl_kinase_type1"/>
    <property type="match status" value="1"/>
</dbReference>
<protein>
    <recommendedName>
        <fullName evidence="13 14">Multifunctional fusion protein</fullName>
    </recommendedName>
    <domain>
        <recommendedName>
            <fullName evidence="13">3-phosphoshikimate 1-carboxyvinyltransferase</fullName>
            <ecNumber evidence="13">2.5.1.19</ecNumber>
        </recommendedName>
        <alternativeName>
            <fullName evidence="13">5-enolpyruvylshikimate-3-phosphate synthase</fullName>
            <shortName evidence="13">EPSP synthase</shortName>
            <shortName evidence="13">EPSPS</shortName>
        </alternativeName>
    </domain>
    <domain>
        <recommendedName>
            <fullName evidence="14">Cytidylate kinase</fullName>
            <shortName evidence="14">CK</shortName>
            <ecNumber evidence="14">2.7.4.25</ecNumber>
        </recommendedName>
        <alternativeName>
            <fullName evidence="14">Cytidine monophosphate kinase</fullName>
            <shortName evidence="14">CMP kinase</shortName>
        </alternativeName>
    </domain>
</protein>
<sequence>MYRTAFLDIPPLTRAAGSVRLPGSKSISNRVLLLAALCDGVTVIEDLLDSDDTRVMLEALATLGCGLERLGPTTVRVRGLAGRLHVREARLFLGNAGTAMRPLTAALTVLTALQGGRFELSGVPRMHERPIGDLVDALRQLGGTIEDLGQPGYPPLAVGAPAPTPLRLDAPIRVRGDVSSQFLTALLLALPLAAQTRTVTIEVVGELISKPYIEITLRLLARFGVDVQREGWSRFTIPAGARYTTPGRIHVEGDASSASYFVALGAIAATDAPVTIEGVGLDSIQGDIRFVEAAQAMGALVEGEANRLHVRRGAWPLRALDLDCNHIPDAAMTLAVMALYADGPTTLRHIGSWRVKETDRIAAMAAELRQLGATVDEGPDWLRVHPLGTDGRGWRAAAIHTYDDHRMAMCASLAAFNPARVPVRILDPQCVGKTFPDYFETLWSVVEAAPADIPVICIDGPTASGKGTLAAAVAHRLGYHVLDSGALYRVVGLAAERAGLPTDEAALADPALAQRLGALAERLPVRFADGRIWLAGDDVTDAVRSEAAGMAASRVSAVPAVRAGLLALQRGFRRLPGLVADGRDMGTVVFPDAPLKVFLTASAATRARRRYEQLISRGETASIDGLLADLEARDARDRSRAAAPLKPAEDALALDNSEQTIEQSVDTVLTWWQRSRPFGG</sequence>
<evidence type="ECO:0000256" key="9">
    <source>
        <dbReference type="ARBA" id="ARBA00023141"/>
    </source>
</evidence>
<dbReference type="CDD" id="cd01556">
    <property type="entry name" value="EPSP_synthase"/>
    <property type="match status" value="1"/>
</dbReference>
<dbReference type="GO" id="GO:0005524">
    <property type="term" value="F:ATP binding"/>
    <property type="evidence" value="ECO:0007669"/>
    <property type="project" value="UniProtKB-UniRule"/>
</dbReference>
<dbReference type="GO" id="GO:0003866">
    <property type="term" value="F:3-phosphoshikimate 1-carboxyvinyltransferase activity"/>
    <property type="evidence" value="ECO:0007669"/>
    <property type="project" value="UniProtKB-UniRule"/>
</dbReference>
<dbReference type="NCBIfam" id="TIGR00017">
    <property type="entry name" value="cmk"/>
    <property type="match status" value="1"/>
</dbReference>
<dbReference type="GO" id="GO:0005737">
    <property type="term" value="C:cytoplasm"/>
    <property type="evidence" value="ECO:0007669"/>
    <property type="project" value="UniProtKB-SubCell"/>
</dbReference>
<keyword evidence="9 13" id="KW-0057">Aromatic amino acid biosynthesis</keyword>
<comment type="similarity">
    <text evidence="3 13">Belongs to the EPSP synthase family.</text>
</comment>
<dbReference type="EC" id="2.7.4.25" evidence="14"/>
<feature type="binding site" evidence="13">
    <location>
        <position position="30"/>
    </location>
    <ligand>
        <name>3-phosphoshikimate</name>
        <dbReference type="ChEBI" id="CHEBI:145989"/>
    </ligand>
</feature>
<proteinExistence type="inferred from homology"/>
<dbReference type="InterPro" id="IPR027417">
    <property type="entry name" value="P-loop_NTPase"/>
</dbReference>
<dbReference type="Proteomes" id="UP000316388">
    <property type="component" value="Unassembled WGS sequence"/>
</dbReference>
<evidence type="ECO:0000256" key="4">
    <source>
        <dbReference type="ARBA" id="ARBA00022605"/>
    </source>
</evidence>
<dbReference type="InterPro" id="IPR001986">
    <property type="entry name" value="Enolpyruvate_Tfrase_dom"/>
</dbReference>
<feature type="binding site" evidence="13">
    <location>
        <position position="26"/>
    </location>
    <ligand>
        <name>3-phosphoshikimate</name>
        <dbReference type="ChEBI" id="CHEBI:145989"/>
    </ligand>
</feature>
<comment type="catalytic activity">
    <reaction evidence="12 14">
        <text>CMP + ATP = CDP + ADP</text>
        <dbReference type="Rhea" id="RHEA:11600"/>
        <dbReference type="ChEBI" id="CHEBI:30616"/>
        <dbReference type="ChEBI" id="CHEBI:58069"/>
        <dbReference type="ChEBI" id="CHEBI:60377"/>
        <dbReference type="ChEBI" id="CHEBI:456216"/>
        <dbReference type="EC" id="2.7.4.25"/>
    </reaction>
</comment>
<dbReference type="CDD" id="cd02020">
    <property type="entry name" value="CMPK"/>
    <property type="match status" value="1"/>
</dbReference>
<feature type="binding site" evidence="14">
    <location>
        <begin position="460"/>
        <end position="468"/>
    </location>
    <ligand>
        <name>ATP</name>
        <dbReference type="ChEBI" id="CHEBI:30616"/>
    </ligand>
</feature>
<dbReference type="RefSeq" id="WP_143969743.1">
    <property type="nucleotide sequence ID" value="NZ_VJOO01000037.1"/>
</dbReference>